<comment type="caution">
    <text evidence="1">The sequence shown here is derived from an EMBL/GenBank/DDBJ whole genome shotgun (WGS) entry which is preliminary data.</text>
</comment>
<name>A0ACC6SCC0_9BACI</name>
<dbReference type="EMBL" id="JBBMEW010000010">
    <property type="protein sequence ID" value="MEQ2527605.1"/>
    <property type="molecule type" value="Genomic_DNA"/>
</dbReference>
<evidence type="ECO:0000313" key="2">
    <source>
        <dbReference type="Proteomes" id="UP001439875"/>
    </source>
</evidence>
<sequence>MYKFQKILLENNIILAIKVESSDLLINFCTIVRALFLWKNQQTVGKLPYNAEEINKIKEIYQDSLELYQFLNLLNRSKKTRIEKMKLR</sequence>
<organism evidence="1 2">
    <name type="scientific">Robertmurraya yapensis</name>
    <name type="common">ex Hitch et al 2024</name>
    <dbReference type="NCBI Taxonomy" id="3133160"/>
    <lineage>
        <taxon>Bacteria</taxon>
        <taxon>Bacillati</taxon>
        <taxon>Bacillota</taxon>
        <taxon>Bacilli</taxon>
        <taxon>Bacillales</taxon>
        <taxon>Bacillaceae</taxon>
        <taxon>Robertmurraya</taxon>
    </lineage>
</organism>
<evidence type="ECO:0000313" key="1">
    <source>
        <dbReference type="EMBL" id="MEQ2527605.1"/>
    </source>
</evidence>
<protein>
    <submittedName>
        <fullName evidence="1">Uncharacterized protein</fullName>
    </submittedName>
</protein>
<keyword evidence="2" id="KW-1185">Reference proteome</keyword>
<dbReference type="Proteomes" id="UP001439875">
    <property type="component" value="Unassembled WGS sequence"/>
</dbReference>
<accession>A0ACC6SCC0</accession>
<proteinExistence type="predicted"/>
<gene>
    <name evidence="1" type="ORF">WMO40_12915</name>
</gene>
<reference evidence="1" key="1">
    <citation type="submission" date="2024-03" db="EMBL/GenBank/DDBJ databases">
        <title>Human intestinal bacterial collection.</title>
        <authorList>
            <person name="Pauvert C."/>
            <person name="Hitch T.C.A."/>
            <person name="Clavel T."/>
        </authorList>
    </citation>
    <scope>NUCLEOTIDE SEQUENCE</scope>
    <source>
        <strain evidence="1">CLA-AA-H227</strain>
    </source>
</reference>